<name>A0ABM3UPL8_MUSDO</name>
<dbReference type="InterPro" id="IPR007889">
    <property type="entry name" value="HTH_Psq"/>
</dbReference>
<feature type="compositionally biased region" description="Low complexity" evidence="4">
    <location>
        <begin position="863"/>
        <end position="877"/>
    </location>
</feature>
<feature type="region of interest" description="Disordered" evidence="4">
    <location>
        <begin position="134"/>
        <end position="153"/>
    </location>
</feature>
<keyword evidence="2 3" id="KW-0539">Nucleus</keyword>
<feature type="compositionally biased region" description="Low complexity" evidence="4">
    <location>
        <begin position="142"/>
        <end position="153"/>
    </location>
</feature>
<feature type="compositionally biased region" description="Pro residues" evidence="4">
    <location>
        <begin position="454"/>
        <end position="468"/>
    </location>
</feature>
<feature type="compositionally biased region" description="Low complexity" evidence="4">
    <location>
        <begin position="986"/>
        <end position="1000"/>
    </location>
</feature>
<evidence type="ECO:0000256" key="2">
    <source>
        <dbReference type="ARBA" id="ARBA00023242"/>
    </source>
</evidence>
<dbReference type="InterPro" id="IPR000210">
    <property type="entry name" value="BTB/POZ_dom"/>
</dbReference>
<dbReference type="InterPro" id="IPR009057">
    <property type="entry name" value="Homeodomain-like_sf"/>
</dbReference>
<evidence type="ECO:0000313" key="7">
    <source>
        <dbReference type="Proteomes" id="UP001652621"/>
    </source>
</evidence>
<feature type="domain" description="BTB" evidence="5">
    <location>
        <begin position="184"/>
        <end position="249"/>
    </location>
</feature>
<dbReference type="CDD" id="cd18315">
    <property type="entry name" value="BTB_POZ_BAB-like"/>
    <property type="match status" value="1"/>
</dbReference>
<feature type="region of interest" description="Disordered" evidence="4">
    <location>
        <begin position="1"/>
        <end position="121"/>
    </location>
</feature>
<feature type="region of interest" description="Disordered" evidence="4">
    <location>
        <begin position="1166"/>
        <end position="1189"/>
    </location>
</feature>
<dbReference type="Pfam" id="PF05225">
    <property type="entry name" value="HTH_psq"/>
    <property type="match status" value="1"/>
</dbReference>
<feature type="compositionally biased region" description="Low complexity" evidence="4">
    <location>
        <begin position="20"/>
        <end position="31"/>
    </location>
</feature>
<dbReference type="PROSITE" id="PS50097">
    <property type="entry name" value="BTB"/>
    <property type="match status" value="1"/>
</dbReference>
<feature type="region of interest" description="Disordered" evidence="4">
    <location>
        <begin position="986"/>
        <end position="1084"/>
    </location>
</feature>
<reference evidence="8" key="1">
    <citation type="submission" date="2025-08" db="UniProtKB">
        <authorList>
            <consortium name="RefSeq"/>
        </authorList>
    </citation>
    <scope>IDENTIFICATION</scope>
    <source>
        <strain evidence="8">Aabys</strain>
        <tissue evidence="8">Whole body</tissue>
    </source>
</reference>
<feature type="compositionally biased region" description="Gly residues" evidence="4">
    <location>
        <begin position="1038"/>
        <end position="1048"/>
    </location>
</feature>
<feature type="compositionally biased region" description="Low complexity" evidence="4">
    <location>
        <begin position="565"/>
        <end position="579"/>
    </location>
</feature>
<feature type="compositionally biased region" description="Low complexity" evidence="4">
    <location>
        <begin position="1055"/>
        <end position="1084"/>
    </location>
</feature>
<protein>
    <submittedName>
        <fullName evidence="8">Protein bric-a-brac 1 isoform X1</fullName>
    </submittedName>
</protein>
<keyword evidence="7" id="KW-1185">Reference proteome</keyword>
<feature type="DNA-binding region" description="H-T-H motif" evidence="3">
    <location>
        <begin position="723"/>
        <end position="743"/>
    </location>
</feature>
<dbReference type="PANTHER" id="PTHR23110:SF109">
    <property type="entry name" value="FI07618P-RELATED"/>
    <property type="match status" value="1"/>
</dbReference>
<dbReference type="InterPro" id="IPR011333">
    <property type="entry name" value="SKP1/BTB/POZ_sf"/>
</dbReference>
<feature type="region of interest" description="Disordered" evidence="4">
    <location>
        <begin position="273"/>
        <end position="369"/>
    </location>
</feature>
<feature type="region of interest" description="Disordered" evidence="4">
    <location>
        <begin position="606"/>
        <end position="630"/>
    </location>
</feature>
<dbReference type="PANTHER" id="PTHR23110">
    <property type="entry name" value="BTB DOMAIN TRANSCRIPTION FACTOR"/>
    <property type="match status" value="1"/>
</dbReference>
<evidence type="ECO:0000259" key="5">
    <source>
        <dbReference type="PROSITE" id="PS50097"/>
    </source>
</evidence>
<dbReference type="RefSeq" id="XP_058975485.1">
    <property type="nucleotide sequence ID" value="XM_059119502.1"/>
</dbReference>
<evidence type="ECO:0000256" key="4">
    <source>
        <dbReference type="SAM" id="MobiDB-lite"/>
    </source>
</evidence>
<sequence length="1224" mass="130352">MDSKSSPTHRQQDESPAPNPTTTSSSCSSAADNVQTFRELLEAASSKAMAKQQQQPSQQQQQHSPQAPRSHSRSSSLLHSLTGSPKRSSSPGMEPKKAKIEQGDTQHHKTPPYSSDIGDSAQQRVGGNLALEASYSPHSDRSSAGSHSANGSSQQQQQFCLRWNNYQSNLTSVFDQLLQTEAFVDVTLACDGRSIKAHKMVLSACSPYFQTLFSTTPCQHPIVIMRDVNWPELKAIVDFMYKGEINVSQDQIGPLLRIAEMLKVRGLADVGHISTSSNEAPHSSTKADQTSTSDKELYSPPLHLSPKIRKKSLSPFGKRPPSRRSSDQNEPADSDMELLTPMEPEKSRSRVEASGWDLPSTSGRSGLELRLSPPMVSRNVRKRRWPSADTVFNPPESPLGSLIAAERAEQERNRERERERQRGRDSSLFTPPLPVITGSSSSVLDASAHLEFPSPSPTPAPSLLPPARTPSSLLASSASPHLQLSHHHQQQQQQQQHHHHHLHHQQQQQQQAQQHQGQQSSAAQHSSSSTSAGIGSGGGGGLQSHRSSPASSVTSTHPSSILSRPLTPSPTSVSGPGSSRLETERFSAQAAAMLGDISASAAASMGMRSLPSSGPAAMTEGGRLHGSSIADDLEIKPGIAEMIREEERAKMLENSHAWMGGSSSSIAADSYQYQLQSMWQKCWSTNQNLMHHLRFRERGPLKSWRPETMAEAIFSVLKEGLSLSQAARKYDIPYPTFVLYANRVHNMLGPSIDGGPDLRPKGRGRPQRILLGIWPDEHIKGVIKTVVFREGKDIKDEGLVPHLPYGRHSPIFPFQQEPSVSYPGVSAQCPNGIPTPTPTGDQMAQEATAAAVAAVAHNLRQQMQMAAAQQQQQQQQQHGPEGPGGQAGLFNLPPHLAGSGALPVPSGPGGMILPKTSISPALSSASSSGAVGSMMGPRHAPSPCGPGMPVMTQLPHSVAAALHMAGSPASRCDPNALLSQQQQHQLHQLHLQQQHAMHQQQQHKHQHSHGHQHPHQHQHSQLGAYGQHHLSLSHPGSMTGGMGGGGGTPTHTHHTTATTTASSTKSSSSTVSPLRRTSPPSVSPLTELGLEMAFKPSRAFSPSRLFSDDIADIVGAAAAAAAVAAASSTSSSTCTTTATVTTATITGSSSYSLPATSSSSMMAMDAAGQQHQSSSIASSAGISPSHSSTSMATTTAAATVVTSASSSNISSTGIKLEPITTSSE</sequence>
<accession>A0ABM3UPL8</accession>
<evidence type="ECO:0000259" key="6">
    <source>
        <dbReference type="PROSITE" id="PS50960"/>
    </source>
</evidence>
<dbReference type="PROSITE" id="PS50960">
    <property type="entry name" value="HTH_PSQ"/>
    <property type="match status" value="1"/>
</dbReference>
<evidence type="ECO:0000256" key="3">
    <source>
        <dbReference type="PROSITE-ProRule" id="PRU00320"/>
    </source>
</evidence>
<dbReference type="Proteomes" id="UP001652621">
    <property type="component" value="Unplaced"/>
</dbReference>
<dbReference type="InterPro" id="IPR051095">
    <property type="entry name" value="Dros_DevTransReg"/>
</dbReference>
<feature type="region of interest" description="Disordered" evidence="4">
    <location>
        <begin position="1202"/>
        <end position="1224"/>
    </location>
</feature>
<feature type="compositionally biased region" description="Basic and acidic residues" evidence="4">
    <location>
        <begin position="94"/>
        <end position="107"/>
    </location>
</feature>
<feature type="compositionally biased region" description="Polar residues" evidence="4">
    <location>
        <begin position="273"/>
        <end position="292"/>
    </location>
</feature>
<feature type="compositionally biased region" description="Polar residues" evidence="4">
    <location>
        <begin position="549"/>
        <end position="562"/>
    </location>
</feature>
<dbReference type="PROSITE" id="PS51257">
    <property type="entry name" value="PROKAR_LIPOPROTEIN"/>
    <property type="match status" value="1"/>
</dbReference>
<feature type="compositionally biased region" description="Low complexity" evidence="4">
    <location>
        <begin position="917"/>
        <end position="936"/>
    </location>
</feature>
<dbReference type="Pfam" id="PF00651">
    <property type="entry name" value="BTB"/>
    <property type="match status" value="1"/>
</dbReference>
<feature type="compositionally biased region" description="Polar residues" evidence="4">
    <location>
        <begin position="82"/>
        <end position="91"/>
    </location>
</feature>
<feature type="compositionally biased region" description="Low complexity" evidence="4">
    <location>
        <begin position="1202"/>
        <end position="1212"/>
    </location>
</feature>
<feature type="compositionally biased region" description="Basic and acidic residues" evidence="4">
    <location>
        <begin position="406"/>
        <end position="425"/>
    </location>
</feature>
<feature type="compositionally biased region" description="Low complexity" evidence="4">
    <location>
        <begin position="43"/>
        <end position="81"/>
    </location>
</feature>
<feature type="region of interest" description="Disordered" evidence="4">
    <location>
        <begin position="387"/>
        <end position="582"/>
    </location>
</feature>
<proteinExistence type="predicted"/>
<dbReference type="SMART" id="SM00225">
    <property type="entry name" value="BTB"/>
    <property type="match status" value="1"/>
</dbReference>
<comment type="subcellular location">
    <subcellularLocation>
        <location evidence="1 3">Nucleus</location>
    </subcellularLocation>
</comment>
<feature type="domain" description="HTH psq-type" evidence="6">
    <location>
        <begin position="695"/>
        <end position="747"/>
    </location>
</feature>
<dbReference type="SUPFAM" id="SSF54695">
    <property type="entry name" value="POZ domain"/>
    <property type="match status" value="1"/>
</dbReference>
<dbReference type="GeneID" id="101896023"/>
<dbReference type="SUPFAM" id="SSF46689">
    <property type="entry name" value="Homeodomain-like"/>
    <property type="match status" value="1"/>
</dbReference>
<feature type="compositionally biased region" description="Low complexity" evidence="4">
    <location>
        <begin position="469"/>
        <end position="483"/>
    </location>
</feature>
<feature type="compositionally biased region" description="Basic residues" evidence="4">
    <location>
        <begin position="1001"/>
        <end position="1018"/>
    </location>
</feature>
<feature type="compositionally biased region" description="Low complexity" evidence="4">
    <location>
        <begin position="505"/>
        <end position="533"/>
    </location>
</feature>
<keyword evidence="3" id="KW-0238">DNA-binding</keyword>
<evidence type="ECO:0000313" key="8">
    <source>
        <dbReference type="RefSeq" id="XP_058975485.1"/>
    </source>
</evidence>
<dbReference type="Gene3D" id="3.30.710.10">
    <property type="entry name" value="Potassium Channel Kv1.1, Chain A"/>
    <property type="match status" value="1"/>
</dbReference>
<feature type="region of interest" description="Disordered" evidence="4">
    <location>
        <begin position="863"/>
        <end position="940"/>
    </location>
</feature>
<evidence type="ECO:0000256" key="1">
    <source>
        <dbReference type="ARBA" id="ARBA00004123"/>
    </source>
</evidence>
<organism evidence="7 8">
    <name type="scientific">Musca domestica</name>
    <name type="common">House fly</name>
    <dbReference type="NCBI Taxonomy" id="7370"/>
    <lineage>
        <taxon>Eukaryota</taxon>
        <taxon>Metazoa</taxon>
        <taxon>Ecdysozoa</taxon>
        <taxon>Arthropoda</taxon>
        <taxon>Hexapoda</taxon>
        <taxon>Insecta</taxon>
        <taxon>Pterygota</taxon>
        <taxon>Neoptera</taxon>
        <taxon>Endopterygota</taxon>
        <taxon>Diptera</taxon>
        <taxon>Brachycera</taxon>
        <taxon>Muscomorpha</taxon>
        <taxon>Muscoidea</taxon>
        <taxon>Muscidae</taxon>
        <taxon>Musca</taxon>
    </lineage>
</organism>
<gene>
    <name evidence="8" type="primary">LOC101896023</name>
</gene>